<sequence length="623" mass="70435">MSGRWDQAPPSLIKNLARFQETLESILNFMRQAASAKWVSRLLRKTSIQAALSQYHEELNDAARSFQISSLIEIHYALNPVLRGMPVSEPELRPDPEPISTLMSRTVQSQVESPAVVFPVPEVQSPIAVEHDVDDSIVSAGVLEDQGFRRYHQSEVILRGRSRVEDGWWSGASEAQVNGQSTLLKRYEGPRTDARKKWIRDVKVLQQLYHPNLPQMLGYSADTTPTPFILLSNVQTPSCLVNMLRFYSDIVDVTFYVQQQMSLSDQEAQDFLENSSLRIDGSNGVIVGLPDLNPATTTFRSYLLNETLRMAVLHMLPNRGIVQYRKDSVVVEEEAWQLTQLTALVASLLPSGSEPPGLPSHTQETLNAIDESWGPSTLSLRQFRLLSIEANTHGYVWQKNSSIPAHKFSVGDIGYIPVGGDWDAFIMLRNILKDDLASFGVERKASGIQWCWKELPIRHVDLQNFELPENVQCWPIAVPSGAQMDCQIIYKNVLTRMEDAWQFLLDNAVALGNKYNVPPQSIILITQEGTNQSFYINDFGGGLQLRLRNNLPTHRGPQFFGHQPALPRVMYLSTSDRFDYEPCWSHSPIVTSPRAPLERGWTYNIGWKTGFINWAQLLPEDFD</sequence>
<comment type="caution">
    <text evidence="1">The sequence shown here is derived from an EMBL/GenBank/DDBJ whole genome shotgun (WGS) entry which is preliminary data.</text>
</comment>
<dbReference type="GO" id="GO:0007166">
    <property type="term" value="P:cell surface receptor signaling pathway"/>
    <property type="evidence" value="ECO:0007669"/>
    <property type="project" value="InterPro"/>
</dbReference>
<protein>
    <submittedName>
        <fullName evidence="1">Uncharacterized protein</fullName>
    </submittedName>
</protein>
<dbReference type="Proteomes" id="UP001221757">
    <property type="component" value="Unassembled WGS sequence"/>
</dbReference>
<evidence type="ECO:0000313" key="2">
    <source>
        <dbReference type="Proteomes" id="UP001221757"/>
    </source>
</evidence>
<keyword evidence="2" id="KW-1185">Reference proteome</keyword>
<dbReference type="CDD" id="cd21037">
    <property type="entry name" value="MLKL_NTD"/>
    <property type="match status" value="1"/>
</dbReference>
<dbReference type="EMBL" id="JARKIE010000296">
    <property type="protein sequence ID" value="KAJ7656678.1"/>
    <property type="molecule type" value="Genomic_DNA"/>
</dbReference>
<reference evidence="1" key="1">
    <citation type="submission" date="2023-03" db="EMBL/GenBank/DDBJ databases">
        <title>Massive genome expansion in bonnet fungi (Mycena s.s.) driven by repeated elements and novel gene families across ecological guilds.</title>
        <authorList>
            <consortium name="Lawrence Berkeley National Laboratory"/>
            <person name="Harder C.B."/>
            <person name="Miyauchi S."/>
            <person name="Viragh M."/>
            <person name="Kuo A."/>
            <person name="Thoen E."/>
            <person name="Andreopoulos B."/>
            <person name="Lu D."/>
            <person name="Skrede I."/>
            <person name="Drula E."/>
            <person name="Henrissat B."/>
            <person name="Morin E."/>
            <person name="Kohler A."/>
            <person name="Barry K."/>
            <person name="LaButti K."/>
            <person name="Morin E."/>
            <person name="Salamov A."/>
            <person name="Lipzen A."/>
            <person name="Mereny Z."/>
            <person name="Hegedus B."/>
            <person name="Baldrian P."/>
            <person name="Stursova M."/>
            <person name="Weitz H."/>
            <person name="Taylor A."/>
            <person name="Grigoriev I.V."/>
            <person name="Nagy L.G."/>
            <person name="Martin F."/>
            <person name="Kauserud H."/>
        </authorList>
    </citation>
    <scope>NUCLEOTIDE SEQUENCE</scope>
    <source>
        <strain evidence="1">CBHHK067</strain>
    </source>
</reference>
<dbReference type="AlphaFoldDB" id="A0AAD7CQD1"/>
<name>A0AAD7CQD1_MYCRO</name>
<proteinExistence type="predicted"/>
<gene>
    <name evidence="1" type="ORF">B0H17DRAFT_358540</name>
</gene>
<accession>A0AAD7CQD1</accession>
<evidence type="ECO:0000313" key="1">
    <source>
        <dbReference type="EMBL" id="KAJ7656678.1"/>
    </source>
</evidence>
<dbReference type="InterPro" id="IPR036537">
    <property type="entry name" value="Adaptor_Cbl_N_dom_sf"/>
</dbReference>
<organism evidence="1 2">
    <name type="scientific">Mycena rosella</name>
    <name type="common">Pink bonnet</name>
    <name type="synonym">Agaricus rosellus</name>
    <dbReference type="NCBI Taxonomy" id="1033263"/>
    <lineage>
        <taxon>Eukaryota</taxon>
        <taxon>Fungi</taxon>
        <taxon>Dikarya</taxon>
        <taxon>Basidiomycota</taxon>
        <taxon>Agaricomycotina</taxon>
        <taxon>Agaricomycetes</taxon>
        <taxon>Agaricomycetidae</taxon>
        <taxon>Agaricales</taxon>
        <taxon>Marasmiineae</taxon>
        <taxon>Mycenaceae</taxon>
        <taxon>Mycena</taxon>
    </lineage>
</organism>
<dbReference type="InterPro" id="IPR059179">
    <property type="entry name" value="MLKL-like_MCAfunc"/>
</dbReference>
<dbReference type="Gene3D" id="1.20.930.20">
    <property type="entry name" value="Adaptor protein Cbl, N-terminal domain"/>
    <property type="match status" value="1"/>
</dbReference>